<evidence type="ECO:0000256" key="2">
    <source>
        <dbReference type="SAM" id="MobiDB-lite"/>
    </source>
</evidence>
<evidence type="ECO:0000256" key="1">
    <source>
        <dbReference type="SAM" id="Coils"/>
    </source>
</evidence>
<keyword evidence="1" id="KW-0175">Coiled coil</keyword>
<dbReference type="SUPFAM" id="SSF53098">
    <property type="entry name" value="Ribonuclease H-like"/>
    <property type="match status" value="1"/>
</dbReference>
<reference evidence="3 4" key="1">
    <citation type="submission" date="2019-03" db="EMBL/GenBank/DDBJ databases">
        <title>Single cell metagenomics reveals metabolic interactions within the superorganism composed of flagellate Streblomastix strix and complex community of Bacteroidetes bacteria on its surface.</title>
        <authorList>
            <person name="Treitli S.C."/>
            <person name="Kolisko M."/>
            <person name="Husnik F."/>
            <person name="Keeling P."/>
            <person name="Hampl V."/>
        </authorList>
    </citation>
    <scope>NUCLEOTIDE SEQUENCE [LARGE SCALE GENOMIC DNA]</scope>
    <source>
        <strain evidence="3">ST1C</strain>
    </source>
</reference>
<feature type="coiled-coil region" evidence="1">
    <location>
        <begin position="286"/>
        <end position="313"/>
    </location>
</feature>
<protein>
    <submittedName>
        <fullName evidence="3">Uncharacterized protein</fullName>
    </submittedName>
</protein>
<name>A0A5J4US21_9EUKA</name>
<accession>A0A5J4US21</accession>
<proteinExistence type="predicted"/>
<organism evidence="3 4">
    <name type="scientific">Streblomastix strix</name>
    <dbReference type="NCBI Taxonomy" id="222440"/>
    <lineage>
        <taxon>Eukaryota</taxon>
        <taxon>Metamonada</taxon>
        <taxon>Preaxostyla</taxon>
        <taxon>Oxymonadida</taxon>
        <taxon>Streblomastigidae</taxon>
        <taxon>Streblomastix</taxon>
    </lineage>
</organism>
<sequence>IALDTGKIRSDPYAFCVVYELNSNNPPFLLRLDQIIGTSEDGCIDQVCGHDLSSEKFFLNLLDAYYILPFHCLCACHLTQLVFKKAFEQCQFFTEEINLLHLLATELQKDIFAKLIGARCPAPVDIRWQIYNNFARWILSRAKAIQAIIGEKYHSFIWHIHLLYIVLQPLAALISYFESDSSFACIVIIMCYQALRYYYEIVTNMMEFNERNWRNVIECIADNLKQRYFEGNNGCIYAMLYSMTPAGAISLSLHNLLLDQQLPDSLEKEYIPQLKDFMESMDELMNSNIEYKFSNQENENKNDEEENIQLKDRSLEFVPLRNIKDSKEITYTHHNLRRKDDLKLEQQLEKHLFQIKEPEQNDISAMLSINSIGWYTTCKEEVREQFDFVYGRFEQEISNTQINQIDQDYMFQQEQLQQIKLVEKEKEKEEKVQKEILDQKKDKKNDRQIQDIENKSTRQKKTIQRSSEIIVRKMVQYWQKNRNQVSNHNDLKDGAFQYWDSRSQIPDGLTIVDFTFKTFVTVASEAGCERKISQSKMLVGDKKWRIAKSTLQSIIQVAQKGKDKP</sequence>
<dbReference type="Proteomes" id="UP000324800">
    <property type="component" value="Unassembled WGS sequence"/>
</dbReference>
<evidence type="ECO:0000313" key="4">
    <source>
        <dbReference type="Proteomes" id="UP000324800"/>
    </source>
</evidence>
<feature type="compositionally biased region" description="Basic and acidic residues" evidence="2">
    <location>
        <begin position="435"/>
        <end position="456"/>
    </location>
</feature>
<feature type="non-terminal residue" evidence="3">
    <location>
        <position position="1"/>
    </location>
</feature>
<feature type="region of interest" description="Disordered" evidence="2">
    <location>
        <begin position="435"/>
        <end position="460"/>
    </location>
</feature>
<dbReference type="AlphaFoldDB" id="A0A5J4US21"/>
<dbReference type="EMBL" id="SNRW01013316">
    <property type="protein sequence ID" value="KAA6372761.1"/>
    <property type="molecule type" value="Genomic_DNA"/>
</dbReference>
<gene>
    <name evidence="3" type="ORF">EZS28_031712</name>
</gene>
<dbReference type="InterPro" id="IPR012337">
    <property type="entry name" value="RNaseH-like_sf"/>
</dbReference>
<comment type="caution">
    <text evidence="3">The sequence shown here is derived from an EMBL/GenBank/DDBJ whole genome shotgun (WGS) entry which is preliminary data.</text>
</comment>
<evidence type="ECO:0000313" key="3">
    <source>
        <dbReference type="EMBL" id="KAA6372761.1"/>
    </source>
</evidence>